<protein>
    <submittedName>
        <fullName evidence="4">HEAT repeat domain-containing protein</fullName>
    </submittedName>
</protein>
<dbReference type="GO" id="GO:0030089">
    <property type="term" value="C:phycobilisome"/>
    <property type="evidence" value="ECO:0007669"/>
    <property type="project" value="UniProtKB-KW"/>
</dbReference>
<comment type="caution">
    <text evidence="4">The sequence shown here is derived from an EMBL/GenBank/DDBJ whole genome shotgun (WGS) entry which is preliminary data.</text>
</comment>
<keyword evidence="2" id="KW-0605">Phycobilisome</keyword>
<evidence type="ECO:0000256" key="1">
    <source>
        <dbReference type="ARBA" id="ARBA00022549"/>
    </source>
</evidence>
<name>A0A947GMA6_9CYAN</name>
<proteinExistence type="predicted"/>
<sequence length="303" mass="33680">MSAEDYQPPIDQLLAYGRPNIAYSDQWINYVDELGLTTEHIPELVRLASDKELDDDDDVEIYACIHAYRALGQLKAESAIEPLIQLLGDETNDWILEELPEVFAMIGPTCIGPLVDYLTSPEPGSYSKMATARGLQEIAKAHPDYRDDCVQHLSNALARHKQQPPDLNGSLVAKLLRLEATDAVDVIEKAYKEGPMDEMFCGTWARVQIELGLATESDFTPEELHHFMPEWMEAIQHAAQGIRQLPQSKSSIALPTKTAHPTGLTRFGKGDLAAAEQSKSPKPKAGFGSSKNKEKKSKKKKKR</sequence>
<feature type="compositionally biased region" description="Basic residues" evidence="3">
    <location>
        <begin position="293"/>
        <end position="303"/>
    </location>
</feature>
<dbReference type="InterPro" id="IPR011989">
    <property type="entry name" value="ARM-like"/>
</dbReference>
<keyword evidence="5" id="KW-1185">Reference proteome</keyword>
<evidence type="ECO:0000256" key="3">
    <source>
        <dbReference type="SAM" id="MobiDB-lite"/>
    </source>
</evidence>
<organism evidence="4 5">
    <name type="scientific">Leptothoe spongobia TAU-MAC 1115</name>
    <dbReference type="NCBI Taxonomy" id="1967444"/>
    <lineage>
        <taxon>Bacteria</taxon>
        <taxon>Bacillati</taxon>
        <taxon>Cyanobacteriota</taxon>
        <taxon>Cyanophyceae</taxon>
        <taxon>Nodosilineales</taxon>
        <taxon>Cymatolegaceae</taxon>
        <taxon>Leptothoe</taxon>
        <taxon>Leptothoe spongobia</taxon>
    </lineage>
</organism>
<dbReference type="EMBL" id="JADOES010000050">
    <property type="protein sequence ID" value="MBT9317547.1"/>
    <property type="molecule type" value="Genomic_DNA"/>
</dbReference>
<dbReference type="Gene3D" id="1.25.10.10">
    <property type="entry name" value="Leucine-rich Repeat Variant"/>
    <property type="match status" value="1"/>
</dbReference>
<dbReference type="RefSeq" id="WP_215610610.1">
    <property type="nucleotide sequence ID" value="NZ_JADOES010000050.1"/>
</dbReference>
<feature type="region of interest" description="Disordered" evidence="3">
    <location>
        <begin position="253"/>
        <end position="303"/>
    </location>
</feature>
<reference evidence="4" key="1">
    <citation type="submission" date="2020-11" db="EMBL/GenBank/DDBJ databases">
        <authorList>
            <person name="Konstantinou D."/>
            <person name="Gkelis S."/>
            <person name="Popin R."/>
            <person name="Fewer D."/>
            <person name="Sivonen K."/>
        </authorList>
    </citation>
    <scope>NUCLEOTIDE SEQUENCE</scope>
    <source>
        <strain evidence="4">TAU-MAC 1115</strain>
    </source>
</reference>
<evidence type="ECO:0000256" key="2">
    <source>
        <dbReference type="ARBA" id="ARBA00022738"/>
    </source>
</evidence>
<evidence type="ECO:0000313" key="4">
    <source>
        <dbReference type="EMBL" id="MBT9317547.1"/>
    </source>
</evidence>
<accession>A0A947GMA6</accession>
<evidence type="ECO:0000313" key="5">
    <source>
        <dbReference type="Proteomes" id="UP000717364"/>
    </source>
</evidence>
<reference evidence="4" key="2">
    <citation type="journal article" date="2021" name="Mar. Drugs">
        <title>Genome Reduction and Secondary Metabolism of the Marine Sponge-Associated Cyanobacterium Leptothoe.</title>
        <authorList>
            <person name="Konstantinou D."/>
            <person name="Popin R.V."/>
            <person name="Fewer D.P."/>
            <person name="Sivonen K."/>
            <person name="Gkelis S."/>
        </authorList>
    </citation>
    <scope>NUCLEOTIDE SEQUENCE</scope>
    <source>
        <strain evidence="4">TAU-MAC 1115</strain>
    </source>
</reference>
<dbReference type="AlphaFoldDB" id="A0A947GMA6"/>
<dbReference type="Proteomes" id="UP000717364">
    <property type="component" value="Unassembled WGS sequence"/>
</dbReference>
<dbReference type="InterPro" id="IPR016024">
    <property type="entry name" value="ARM-type_fold"/>
</dbReference>
<dbReference type="SUPFAM" id="SSF48371">
    <property type="entry name" value="ARM repeat"/>
    <property type="match status" value="1"/>
</dbReference>
<keyword evidence="1" id="KW-0042">Antenna complex</keyword>
<gene>
    <name evidence="4" type="ORF">IXB50_19165</name>
</gene>